<gene>
    <name evidence="3" type="ORF">GL279_08530</name>
</gene>
<dbReference type="RefSeq" id="WP_155064204.1">
    <property type="nucleotide sequence ID" value="NZ_WMIF01000009.1"/>
</dbReference>
<dbReference type="EMBL" id="WMIF01000009">
    <property type="protein sequence ID" value="MTH34644.1"/>
    <property type="molecule type" value="Genomic_DNA"/>
</dbReference>
<feature type="compositionally biased region" description="Low complexity" evidence="1">
    <location>
        <begin position="64"/>
        <end position="84"/>
    </location>
</feature>
<feature type="chain" id="PRO_5032385730" description="D-galactarate dehydratase" evidence="2">
    <location>
        <begin position="20"/>
        <end position="182"/>
    </location>
</feature>
<dbReference type="PROSITE" id="PS51257">
    <property type="entry name" value="PROKAR_LIPOPROTEIN"/>
    <property type="match status" value="1"/>
</dbReference>
<keyword evidence="4" id="KW-1185">Reference proteome</keyword>
<dbReference type="AlphaFoldDB" id="A0A844H503"/>
<keyword evidence="2" id="KW-0732">Signal</keyword>
<feature type="signal peptide" evidence="2">
    <location>
        <begin position="1"/>
        <end position="19"/>
    </location>
</feature>
<feature type="region of interest" description="Disordered" evidence="1">
    <location>
        <begin position="52"/>
        <end position="97"/>
    </location>
</feature>
<proteinExistence type="predicted"/>
<comment type="caution">
    <text evidence="3">The sequence shown here is derived from an EMBL/GenBank/DDBJ whole genome shotgun (WGS) entry which is preliminary data.</text>
</comment>
<protein>
    <recommendedName>
        <fullName evidence="5">D-galactarate dehydratase</fullName>
    </recommendedName>
</protein>
<dbReference type="OrthoDB" id="7871639at2"/>
<evidence type="ECO:0008006" key="5">
    <source>
        <dbReference type="Google" id="ProtNLM"/>
    </source>
</evidence>
<evidence type="ECO:0000256" key="2">
    <source>
        <dbReference type="SAM" id="SignalP"/>
    </source>
</evidence>
<sequence length="182" mass="17964">MTMPVLRLTGALLILGLAACTNTGKTPASSPAPVMETMTDPATGQPVIAGPVLKGTAPRTPGKSSSASSIGESAGQPAAALNTATREERAEAAAPVRAGGKRLGTTVASLGDPSLPGFWIKTPLVGSESAGRIVNPATGKSANVRLIPLGGPASGGSQVSLPALQMLGVSLTDLPTIEVYGS</sequence>
<reference evidence="3 4" key="1">
    <citation type="submission" date="2019-11" db="EMBL/GenBank/DDBJ databases">
        <authorList>
            <person name="Dong K."/>
        </authorList>
    </citation>
    <scope>NUCLEOTIDE SEQUENCE [LARGE SCALE GENOMIC DNA]</scope>
    <source>
        <strain evidence="3 4">JCM 17370</strain>
    </source>
</reference>
<evidence type="ECO:0000313" key="3">
    <source>
        <dbReference type="EMBL" id="MTH34644.1"/>
    </source>
</evidence>
<dbReference type="Proteomes" id="UP000442533">
    <property type="component" value="Unassembled WGS sequence"/>
</dbReference>
<organism evidence="3 4">
    <name type="scientific">Paracoccus limosus</name>
    <dbReference type="NCBI Taxonomy" id="913252"/>
    <lineage>
        <taxon>Bacteria</taxon>
        <taxon>Pseudomonadati</taxon>
        <taxon>Pseudomonadota</taxon>
        <taxon>Alphaproteobacteria</taxon>
        <taxon>Rhodobacterales</taxon>
        <taxon>Paracoccaceae</taxon>
        <taxon>Paracoccus</taxon>
    </lineage>
</organism>
<accession>A0A844H503</accession>
<name>A0A844H503_9RHOB</name>
<evidence type="ECO:0000313" key="4">
    <source>
        <dbReference type="Proteomes" id="UP000442533"/>
    </source>
</evidence>
<evidence type="ECO:0000256" key="1">
    <source>
        <dbReference type="SAM" id="MobiDB-lite"/>
    </source>
</evidence>